<feature type="DNA-binding region" description="H-T-H motif" evidence="2">
    <location>
        <begin position="34"/>
        <end position="53"/>
    </location>
</feature>
<dbReference type="Proteomes" id="UP000094764">
    <property type="component" value="Unassembled WGS sequence"/>
</dbReference>
<name>A0A1E5GUP0_9ENTE</name>
<proteinExistence type="predicted"/>
<dbReference type="PROSITE" id="PS50977">
    <property type="entry name" value="HTH_TETR_2"/>
    <property type="match status" value="1"/>
</dbReference>
<keyword evidence="5" id="KW-1185">Reference proteome</keyword>
<dbReference type="STRING" id="903983.BCR23_05810"/>
<dbReference type="Gene3D" id="1.10.357.10">
    <property type="entry name" value="Tetracycline Repressor, domain 2"/>
    <property type="match status" value="1"/>
</dbReference>
<dbReference type="EMBL" id="MIKB01000013">
    <property type="protein sequence ID" value="OEG16403.1"/>
    <property type="molecule type" value="Genomic_DNA"/>
</dbReference>
<protein>
    <submittedName>
        <fullName evidence="4">TetR family transcriptional regulator</fullName>
    </submittedName>
</protein>
<dbReference type="Pfam" id="PF17924">
    <property type="entry name" value="TetR_C_19"/>
    <property type="match status" value="1"/>
</dbReference>
<evidence type="ECO:0000313" key="5">
    <source>
        <dbReference type="Proteomes" id="UP000094764"/>
    </source>
</evidence>
<evidence type="ECO:0000256" key="1">
    <source>
        <dbReference type="ARBA" id="ARBA00023125"/>
    </source>
</evidence>
<keyword evidence="1 2" id="KW-0238">DNA-binding</keyword>
<sequence length="215" mass="25580">MPKATFFHLTKEKQQRLLDAAKTEFSRTSLKEASIANIVTLAEIPRGSFYQYFENKEDLYFYYFDFLRKDSKTNIEKYVLEANGDLFIGMDSYFTKMIFNVLTGENASFYKQFFMNMDYQSTSRISPQFTLDDIKGAAYQKRRHGYKLYKLIDHSKFKIQNKQEFKMLMEILMNAVYSSITEGYRELEKDPSYDIDQTLQNFKAKLNWLKNGVYK</sequence>
<dbReference type="InterPro" id="IPR009057">
    <property type="entry name" value="Homeodomain-like_sf"/>
</dbReference>
<organism evidence="4 5">
    <name type="scientific">Enterococcus quebecensis</name>
    <dbReference type="NCBI Taxonomy" id="903983"/>
    <lineage>
        <taxon>Bacteria</taxon>
        <taxon>Bacillati</taxon>
        <taxon>Bacillota</taxon>
        <taxon>Bacilli</taxon>
        <taxon>Lactobacillales</taxon>
        <taxon>Enterococcaceae</taxon>
        <taxon>Enterococcus</taxon>
    </lineage>
</organism>
<reference evidence="5" key="1">
    <citation type="submission" date="2016-09" db="EMBL/GenBank/DDBJ databases">
        <authorList>
            <person name="Gulvik C.A."/>
        </authorList>
    </citation>
    <scope>NUCLEOTIDE SEQUENCE [LARGE SCALE GENOMIC DNA]</scope>
    <source>
        <strain evidence="5">LMG 26306</strain>
    </source>
</reference>
<dbReference type="AlphaFoldDB" id="A0A1E5GUP0"/>
<dbReference type="GO" id="GO:0003677">
    <property type="term" value="F:DNA binding"/>
    <property type="evidence" value="ECO:0007669"/>
    <property type="project" value="UniProtKB-UniRule"/>
</dbReference>
<evidence type="ECO:0000256" key="2">
    <source>
        <dbReference type="PROSITE-ProRule" id="PRU00335"/>
    </source>
</evidence>
<evidence type="ECO:0000259" key="3">
    <source>
        <dbReference type="PROSITE" id="PS50977"/>
    </source>
</evidence>
<accession>A0A1E5GUP0</accession>
<dbReference type="RefSeq" id="WP_069634855.1">
    <property type="nucleotide sequence ID" value="NZ_JXKZ01000009.1"/>
</dbReference>
<dbReference type="InterPro" id="IPR001647">
    <property type="entry name" value="HTH_TetR"/>
</dbReference>
<dbReference type="SUPFAM" id="SSF46689">
    <property type="entry name" value="Homeodomain-like"/>
    <property type="match status" value="1"/>
</dbReference>
<comment type="caution">
    <text evidence="4">The sequence shown here is derived from an EMBL/GenBank/DDBJ whole genome shotgun (WGS) entry which is preliminary data.</text>
</comment>
<dbReference type="OrthoDB" id="9812484at2"/>
<dbReference type="Pfam" id="PF00440">
    <property type="entry name" value="TetR_N"/>
    <property type="match status" value="1"/>
</dbReference>
<feature type="domain" description="HTH tetR-type" evidence="3">
    <location>
        <begin position="11"/>
        <end position="71"/>
    </location>
</feature>
<evidence type="ECO:0000313" key="4">
    <source>
        <dbReference type="EMBL" id="OEG16403.1"/>
    </source>
</evidence>
<gene>
    <name evidence="4" type="ORF">BCR23_05810</name>
</gene>